<sequence>MALYVGEERRRKYKVSLKCLSCQAFQEEIIKSQPDAFDAKIEGPFLLLSYSTTPLHAKTIASLERAAVSALLTILIRPVAAGLADLLVWVMNVVPVHTQTYHAEPIRQPDHESELTCSFWTESKIH</sequence>
<evidence type="ECO:0000313" key="1">
    <source>
        <dbReference type="EMBL" id="CAB4264192.1"/>
    </source>
</evidence>
<dbReference type="Proteomes" id="UP000507222">
    <property type="component" value="Unassembled WGS sequence"/>
</dbReference>
<gene>
    <name evidence="1" type="ORF">CURHAP_LOCUS5832</name>
</gene>
<accession>A0A6J5TKV1</accession>
<protein>
    <submittedName>
        <fullName evidence="1">Uncharacterized protein</fullName>
    </submittedName>
</protein>
<name>A0A6J5TKV1_PRUAR</name>
<evidence type="ECO:0000313" key="2">
    <source>
        <dbReference type="Proteomes" id="UP000507222"/>
    </source>
</evidence>
<dbReference type="EMBL" id="CAEKDK010000001">
    <property type="protein sequence ID" value="CAB4264192.1"/>
    <property type="molecule type" value="Genomic_DNA"/>
</dbReference>
<reference evidence="1 2" key="1">
    <citation type="submission" date="2020-05" db="EMBL/GenBank/DDBJ databases">
        <authorList>
            <person name="Campoy J."/>
            <person name="Schneeberger K."/>
            <person name="Spophaly S."/>
        </authorList>
    </citation>
    <scope>NUCLEOTIDE SEQUENCE [LARGE SCALE GENOMIC DNA]</scope>
    <source>
        <strain evidence="1">PruArmRojPasFocal</strain>
    </source>
</reference>
<proteinExistence type="predicted"/>
<dbReference type="AlphaFoldDB" id="A0A6J5TKV1"/>
<organism evidence="1 2">
    <name type="scientific">Prunus armeniaca</name>
    <name type="common">Apricot</name>
    <name type="synonym">Armeniaca vulgaris</name>
    <dbReference type="NCBI Taxonomy" id="36596"/>
    <lineage>
        <taxon>Eukaryota</taxon>
        <taxon>Viridiplantae</taxon>
        <taxon>Streptophyta</taxon>
        <taxon>Embryophyta</taxon>
        <taxon>Tracheophyta</taxon>
        <taxon>Spermatophyta</taxon>
        <taxon>Magnoliopsida</taxon>
        <taxon>eudicotyledons</taxon>
        <taxon>Gunneridae</taxon>
        <taxon>Pentapetalae</taxon>
        <taxon>rosids</taxon>
        <taxon>fabids</taxon>
        <taxon>Rosales</taxon>
        <taxon>Rosaceae</taxon>
        <taxon>Amygdaloideae</taxon>
        <taxon>Amygdaleae</taxon>
        <taxon>Prunus</taxon>
    </lineage>
</organism>